<dbReference type="RefSeq" id="WP_075777598.1">
    <property type="nucleotide sequence ID" value="NZ_CP019438.1"/>
</dbReference>
<evidence type="ECO:0000256" key="7">
    <source>
        <dbReference type="ARBA" id="ARBA00022617"/>
    </source>
</evidence>
<evidence type="ECO:0000256" key="9">
    <source>
        <dbReference type="ARBA" id="ARBA00022692"/>
    </source>
</evidence>
<evidence type="ECO:0000256" key="19">
    <source>
        <dbReference type="PIRNR" id="PIRNR000006"/>
    </source>
</evidence>
<evidence type="ECO:0000256" key="18">
    <source>
        <dbReference type="ARBA" id="ARBA00023136"/>
    </source>
</evidence>
<dbReference type="PRINTS" id="PR00605">
    <property type="entry name" value="CYTCHROMECIC"/>
</dbReference>
<keyword evidence="12 19" id="KW-0375">Hydrogen ion transport</keyword>
<dbReference type="PROSITE" id="PS51007">
    <property type="entry name" value="CYTC"/>
    <property type="match status" value="2"/>
</dbReference>
<dbReference type="NCBIfam" id="TIGR00782">
    <property type="entry name" value="ccoP"/>
    <property type="match status" value="1"/>
</dbReference>
<proteinExistence type="inferred from homology"/>
<evidence type="ECO:0000256" key="21">
    <source>
        <dbReference type="SAM" id="Phobius"/>
    </source>
</evidence>
<evidence type="ECO:0000313" key="23">
    <source>
        <dbReference type="EMBL" id="AQS50171.1"/>
    </source>
</evidence>
<dbReference type="Gene3D" id="6.10.280.130">
    <property type="match status" value="1"/>
</dbReference>
<name>A0ABN4XIB7_9RHOB</name>
<keyword evidence="16 19" id="KW-0408">Iron</keyword>
<comment type="subcellular location">
    <subcellularLocation>
        <location evidence="1 19">Cell inner membrane</location>
    </subcellularLocation>
</comment>
<feature type="transmembrane region" description="Helical" evidence="21">
    <location>
        <begin position="48"/>
        <end position="70"/>
    </location>
</feature>
<reference evidence="23 24" key="1">
    <citation type="submission" date="2017-01" db="EMBL/GenBank/DDBJ databases">
        <title>The complete genome sequence of a sulfur-oxidizing marine bacterium Thioclava sp. 25B10_4T.</title>
        <authorList>
            <person name="Liu Y."/>
            <person name="Lai Q."/>
            <person name="Shao Z."/>
        </authorList>
    </citation>
    <scope>NUCLEOTIDE SEQUENCE [LARGE SCALE GENOMIC DNA]</scope>
    <source>
        <strain evidence="23 24">25B10_4</strain>
        <plasmid evidence="23 24">unnamed1</plasmid>
    </source>
</reference>
<dbReference type="Gene3D" id="1.10.760.10">
    <property type="entry name" value="Cytochrome c-like domain"/>
    <property type="match status" value="2"/>
</dbReference>
<evidence type="ECO:0000313" key="24">
    <source>
        <dbReference type="Proteomes" id="UP000185622"/>
    </source>
</evidence>
<dbReference type="EMBL" id="CP019438">
    <property type="protein sequence ID" value="AQS50171.1"/>
    <property type="molecule type" value="Genomic_DNA"/>
</dbReference>
<keyword evidence="6 19" id="KW-0997">Cell inner membrane</keyword>
<evidence type="ECO:0000256" key="20">
    <source>
        <dbReference type="SAM" id="MobiDB-lite"/>
    </source>
</evidence>
<dbReference type="PANTHER" id="PTHR33751:SF1">
    <property type="entry name" value="CBB3-TYPE CYTOCHROME C OXIDASE SUBUNIT FIXP"/>
    <property type="match status" value="1"/>
</dbReference>
<feature type="region of interest" description="Disordered" evidence="20">
    <location>
        <begin position="1"/>
        <end position="26"/>
    </location>
</feature>
<dbReference type="Pfam" id="PF14715">
    <property type="entry name" value="FixP_N"/>
    <property type="match status" value="1"/>
</dbReference>
<gene>
    <name evidence="23" type="ORF">BMG03_19915</name>
</gene>
<keyword evidence="5 19" id="KW-1003">Cell membrane</keyword>
<dbReference type="PIRSF" id="PIRSF000006">
    <property type="entry name" value="Cbb3-Cox_fixP"/>
    <property type="match status" value="1"/>
</dbReference>
<evidence type="ECO:0000256" key="10">
    <source>
        <dbReference type="ARBA" id="ARBA00022723"/>
    </source>
</evidence>
<geneLocation type="plasmid" evidence="23 24">
    <name>unnamed1</name>
</geneLocation>
<evidence type="ECO:0000256" key="8">
    <source>
        <dbReference type="ARBA" id="ARBA00022660"/>
    </source>
</evidence>
<dbReference type="PANTHER" id="PTHR33751">
    <property type="entry name" value="CBB3-TYPE CYTOCHROME C OXIDASE SUBUNIT FIXP"/>
    <property type="match status" value="1"/>
</dbReference>
<dbReference type="InterPro" id="IPR032858">
    <property type="entry name" value="CcoP_N"/>
</dbReference>
<keyword evidence="11" id="KW-0677">Repeat</keyword>
<evidence type="ECO:0000256" key="3">
    <source>
        <dbReference type="ARBA" id="ARBA00006113"/>
    </source>
</evidence>
<evidence type="ECO:0000256" key="12">
    <source>
        <dbReference type="ARBA" id="ARBA00022781"/>
    </source>
</evidence>
<keyword evidence="7 19" id="KW-0349">Heme</keyword>
<evidence type="ECO:0000256" key="11">
    <source>
        <dbReference type="ARBA" id="ARBA00022737"/>
    </source>
</evidence>
<evidence type="ECO:0000256" key="4">
    <source>
        <dbReference type="ARBA" id="ARBA00022448"/>
    </source>
</evidence>
<keyword evidence="15 19" id="KW-0560">Oxidoreductase</keyword>
<organism evidence="23 24">
    <name type="scientific">Thioclava nitratireducens</name>
    <dbReference type="NCBI Taxonomy" id="1915078"/>
    <lineage>
        <taxon>Bacteria</taxon>
        <taxon>Pseudomonadati</taxon>
        <taxon>Pseudomonadota</taxon>
        <taxon>Alphaproteobacteria</taxon>
        <taxon>Rhodobacterales</taxon>
        <taxon>Paracoccaceae</taxon>
        <taxon>Thioclava</taxon>
    </lineage>
</organism>
<evidence type="ECO:0000256" key="16">
    <source>
        <dbReference type="ARBA" id="ARBA00023004"/>
    </source>
</evidence>
<dbReference type="InterPro" id="IPR038414">
    <property type="entry name" value="CcoP_N_sf"/>
</dbReference>
<evidence type="ECO:0000256" key="5">
    <source>
        <dbReference type="ARBA" id="ARBA00022475"/>
    </source>
</evidence>
<dbReference type="InterPro" id="IPR008168">
    <property type="entry name" value="Cyt_C_IC"/>
</dbReference>
<evidence type="ECO:0000256" key="14">
    <source>
        <dbReference type="ARBA" id="ARBA00022989"/>
    </source>
</evidence>
<evidence type="ECO:0000256" key="17">
    <source>
        <dbReference type="ARBA" id="ARBA00023065"/>
    </source>
</evidence>
<evidence type="ECO:0000256" key="2">
    <source>
        <dbReference type="ARBA" id="ARBA00004673"/>
    </source>
</evidence>
<keyword evidence="9 21" id="KW-0812">Transmembrane</keyword>
<dbReference type="InterPro" id="IPR004678">
    <property type="entry name" value="Cyt_c_oxidase_cbb3_su3"/>
</dbReference>
<evidence type="ECO:0000256" key="6">
    <source>
        <dbReference type="ARBA" id="ARBA00022519"/>
    </source>
</evidence>
<dbReference type="Proteomes" id="UP000185622">
    <property type="component" value="Plasmid unnamed1"/>
</dbReference>
<keyword evidence="23" id="KW-0614">Plasmid</keyword>
<evidence type="ECO:0000256" key="15">
    <source>
        <dbReference type="ARBA" id="ARBA00023002"/>
    </source>
</evidence>
<comment type="similarity">
    <text evidence="3 19">Belongs to the CcoP / FixP family.</text>
</comment>
<comment type="cofactor">
    <cofactor evidence="19">
        <name>heme c</name>
        <dbReference type="ChEBI" id="CHEBI:61717"/>
    </cofactor>
    <text evidence="19">Binds 2 heme C groups per subunit.</text>
</comment>
<comment type="subunit">
    <text evidence="19">Component of the cbb3-type cytochrome c oxidase.</text>
</comment>
<dbReference type="Pfam" id="PF13442">
    <property type="entry name" value="Cytochrome_CBB3"/>
    <property type="match status" value="1"/>
</dbReference>
<evidence type="ECO:0000256" key="13">
    <source>
        <dbReference type="ARBA" id="ARBA00022982"/>
    </source>
</evidence>
<keyword evidence="8 19" id="KW-0679">Respiratory chain</keyword>
<keyword evidence="13 19" id="KW-0249">Electron transport</keyword>
<dbReference type="SUPFAM" id="SSF46626">
    <property type="entry name" value="Cytochrome c"/>
    <property type="match status" value="2"/>
</dbReference>
<accession>A0ABN4XIB7</accession>
<keyword evidence="14 21" id="KW-1133">Transmembrane helix</keyword>
<dbReference type="InterPro" id="IPR009056">
    <property type="entry name" value="Cyt_c-like_dom"/>
</dbReference>
<comment type="function">
    <text evidence="19">C-type cytochrome. Part of the cbb3-type cytochrome c oxidase complex.</text>
</comment>
<protein>
    <recommendedName>
        <fullName evidence="19">Cbb3-type cytochrome c oxidase subunit</fullName>
    </recommendedName>
</protein>
<dbReference type="InterPro" id="IPR036909">
    <property type="entry name" value="Cyt_c-like_dom_sf"/>
</dbReference>
<evidence type="ECO:0000259" key="22">
    <source>
        <dbReference type="PROSITE" id="PS51007"/>
    </source>
</evidence>
<sequence length="303" mass="32540">MTNPTDPRQLPGADPHTGIRKTDPVTGYDTTGHDWGGITELNTAFPKVVIWALVLTFLYSVVAWVLLPAWPTGRDYTRGLLGLDQSEEAIKGFNSLADRRQDWLSRFEGENFVALQSDATLMATAMPVAARLFADNCAACHGTNGQGGPGFPVLSDDTWLWSGDAGEIATTIRHGINADDPDTRYAEMPAFDWMERSDRLALADFVSEMPGGAVDFESSVGTVFAENCSSCHGSTGDGGLEIGAPSLTDEAVIYGQDPGTVMQTLRRGRHGVMPAWSGRLSEAEINLLALYVARLGQSVGGEQ</sequence>
<dbReference type="Pfam" id="PF00034">
    <property type="entry name" value="Cytochrom_C"/>
    <property type="match status" value="1"/>
</dbReference>
<feature type="domain" description="Cytochrome c" evidence="22">
    <location>
        <begin position="124"/>
        <end position="210"/>
    </location>
</feature>
<evidence type="ECO:0000256" key="1">
    <source>
        <dbReference type="ARBA" id="ARBA00004533"/>
    </source>
</evidence>
<keyword evidence="10 19" id="KW-0479">Metal-binding</keyword>
<feature type="domain" description="Cytochrome c" evidence="22">
    <location>
        <begin position="207"/>
        <end position="296"/>
    </location>
</feature>
<keyword evidence="17 19" id="KW-0406">Ion transport</keyword>
<comment type="pathway">
    <text evidence="2 19">Energy metabolism; oxidative phosphorylation.</text>
</comment>
<keyword evidence="24" id="KW-1185">Reference proteome</keyword>
<keyword evidence="18 19" id="KW-0472">Membrane</keyword>
<dbReference type="InterPro" id="IPR050597">
    <property type="entry name" value="Cytochrome_c_Oxidase_Subunit"/>
</dbReference>
<keyword evidence="4 19" id="KW-0813">Transport</keyword>